<dbReference type="SUPFAM" id="SSF55166">
    <property type="entry name" value="Hedgehog/DD-peptidase"/>
    <property type="match status" value="1"/>
</dbReference>
<keyword evidence="9" id="KW-0961">Cell wall biogenesis/degradation</keyword>
<dbReference type="InterPro" id="IPR009045">
    <property type="entry name" value="Zn_M74/Hedgehog-like"/>
</dbReference>
<evidence type="ECO:0000256" key="1">
    <source>
        <dbReference type="ARBA" id="ARBA00001947"/>
    </source>
</evidence>
<evidence type="ECO:0000256" key="10">
    <source>
        <dbReference type="ARBA" id="ARBA00093448"/>
    </source>
</evidence>
<reference evidence="12 13" key="1">
    <citation type="submission" date="2018-03" db="EMBL/GenBank/DDBJ databases">
        <title>Aeromonas veronii whole genome sequencing and analysis.</title>
        <authorList>
            <person name="Xie H."/>
            <person name="Liu T."/>
            <person name="Wang K."/>
        </authorList>
    </citation>
    <scope>NUCLEOTIDE SEQUENCE [LARGE SCALE GENOMIC DNA]</scope>
    <source>
        <strain evidence="12 13">XH.VA.1</strain>
    </source>
</reference>
<keyword evidence="3" id="KW-0645">Protease</keyword>
<dbReference type="PANTHER" id="PTHR37425:SF1">
    <property type="entry name" value="OUTER MEMBRANE PROTEIN"/>
    <property type="match status" value="1"/>
</dbReference>
<evidence type="ECO:0000256" key="2">
    <source>
        <dbReference type="ARBA" id="ARBA00004776"/>
    </source>
</evidence>
<dbReference type="GO" id="GO:0046872">
    <property type="term" value="F:metal ion binding"/>
    <property type="evidence" value="ECO:0007669"/>
    <property type="project" value="UniProtKB-KW"/>
</dbReference>
<keyword evidence="8" id="KW-0482">Metalloprotease</keyword>
<dbReference type="GO" id="GO:0006508">
    <property type="term" value="P:proteolysis"/>
    <property type="evidence" value="ECO:0007669"/>
    <property type="project" value="UniProtKB-KW"/>
</dbReference>
<organism evidence="12 13">
    <name type="scientific">Aeromonas veronii</name>
    <dbReference type="NCBI Taxonomy" id="654"/>
    <lineage>
        <taxon>Bacteria</taxon>
        <taxon>Pseudomonadati</taxon>
        <taxon>Pseudomonadota</taxon>
        <taxon>Gammaproteobacteria</taxon>
        <taxon>Aeromonadales</taxon>
        <taxon>Aeromonadaceae</taxon>
        <taxon>Aeromonas</taxon>
    </lineage>
</organism>
<evidence type="ECO:0000256" key="11">
    <source>
        <dbReference type="ARBA" id="ARBA00093666"/>
    </source>
</evidence>
<gene>
    <name evidence="12" type="ORF">DAA48_16145</name>
</gene>
<dbReference type="EMBL" id="PZKL01000037">
    <property type="protein sequence ID" value="PTH80094.1"/>
    <property type="molecule type" value="Genomic_DNA"/>
</dbReference>
<comment type="caution">
    <text evidence="12">The sequence shown here is derived from an EMBL/GenBank/DDBJ whole genome shotgun (WGS) entry which is preliminary data.</text>
</comment>
<evidence type="ECO:0000313" key="13">
    <source>
        <dbReference type="Proteomes" id="UP000241986"/>
    </source>
</evidence>
<comment type="similarity">
    <text evidence="10">Belongs to the peptidase M15 family.</text>
</comment>
<dbReference type="Pfam" id="PF05951">
    <property type="entry name" value="Peptidase_M15_2"/>
    <property type="match status" value="1"/>
</dbReference>
<protein>
    <recommendedName>
        <fullName evidence="11">Murein endopeptidase K</fullName>
    </recommendedName>
</protein>
<evidence type="ECO:0000256" key="4">
    <source>
        <dbReference type="ARBA" id="ARBA00022723"/>
    </source>
</evidence>
<dbReference type="InterPro" id="IPR010275">
    <property type="entry name" value="MepK"/>
</dbReference>
<evidence type="ECO:0000313" key="12">
    <source>
        <dbReference type="EMBL" id="PTH80094.1"/>
    </source>
</evidence>
<comment type="cofactor">
    <cofactor evidence="1">
        <name>Zn(2+)</name>
        <dbReference type="ChEBI" id="CHEBI:29105"/>
    </cofactor>
</comment>
<keyword evidence="5" id="KW-0732">Signal</keyword>
<evidence type="ECO:0000256" key="3">
    <source>
        <dbReference type="ARBA" id="ARBA00022670"/>
    </source>
</evidence>
<evidence type="ECO:0000256" key="6">
    <source>
        <dbReference type="ARBA" id="ARBA00022801"/>
    </source>
</evidence>
<dbReference type="Proteomes" id="UP000241986">
    <property type="component" value="Unassembled WGS sequence"/>
</dbReference>
<evidence type="ECO:0000256" key="9">
    <source>
        <dbReference type="ARBA" id="ARBA00023316"/>
    </source>
</evidence>
<sequence length="181" mass="20682">MISTSALKKCMYVLLLMIGFSSFEASAIDINKPRHLRLYNTNTKEFLSSVYLSDGAYNTREILRISVFLRDFRQNKAVLADKKLLNALWVINEVTTNGRGIIKINSAYRTRETNKLLQRKGYKAADRSMHIRGKAIDFSITGVSAKEIWQVATKLKIGGVGYYPSSGFIHIDTGDIRYWRY</sequence>
<name>A0A2T4MZV9_AERVE</name>
<proteinExistence type="inferred from homology"/>
<keyword evidence="7" id="KW-0862">Zinc</keyword>
<dbReference type="AlphaFoldDB" id="A0A2T4MZV9"/>
<dbReference type="GO" id="GO:0071555">
    <property type="term" value="P:cell wall organization"/>
    <property type="evidence" value="ECO:0007669"/>
    <property type="project" value="UniProtKB-KW"/>
</dbReference>
<accession>A0A2T4MZV9</accession>
<comment type="pathway">
    <text evidence="2">Cell wall biogenesis; cell wall polysaccharide biosynthesis.</text>
</comment>
<dbReference type="GO" id="GO:0008237">
    <property type="term" value="F:metallopeptidase activity"/>
    <property type="evidence" value="ECO:0007669"/>
    <property type="project" value="UniProtKB-KW"/>
</dbReference>
<evidence type="ECO:0000256" key="7">
    <source>
        <dbReference type="ARBA" id="ARBA00022833"/>
    </source>
</evidence>
<dbReference type="RefSeq" id="WP_107683978.1">
    <property type="nucleotide sequence ID" value="NZ_PZKL01000037.1"/>
</dbReference>
<evidence type="ECO:0000256" key="8">
    <source>
        <dbReference type="ARBA" id="ARBA00023049"/>
    </source>
</evidence>
<dbReference type="PANTHER" id="PTHR37425">
    <property type="match status" value="1"/>
</dbReference>
<evidence type="ECO:0000256" key="5">
    <source>
        <dbReference type="ARBA" id="ARBA00022729"/>
    </source>
</evidence>
<keyword evidence="4" id="KW-0479">Metal-binding</keyword>
<keyword evidence="6" id="KW-0378">Hydrolase</keyword>
<dbReference type="Gene3D" id="3.30.1380.10">
    <property type="match status" value="1"/>
</dbReference>